<dbReference type="EMBL" id="BMAW01037493">
    <property type="protein sequence ID" value="GFU48644.1"/>
    <property type="molecule type" value="Genomic_DNA"/>
</dbReference>
<proteinExistence type="predicted"/>
<name>A0A8X6QWL3_NEPPI</name>
<gene>
    <name evidence="1" type="ORF">NPIL_229231</name>
</gene>
<organism evidence="1 2">
    <name type="scientific">Nephila pilipes</name>
    <name type="common">Giant wood spider</name>
    <name type="synonym">Nephila maculata</name>
    <dbReference type="NCBI Taxonomy" id="299642"/>
    <lineage>
        <taxon>Eukaryota</taxon>
        <taxon>Metazoa</taxon>
        <taxon>Ecdysozoa</taxon>
        <taxon>Arthropoda</taxon>
        <taxon>Chelicerata</taxon>
        <taxon>Arachnida</taxon>
        <taxon>Araneae</taxon>
        <taxon>Araneomorphae</taxon>
        <taxon>Entelegynae</taxon>
        <taxon>Araneoidea</taxon>
        <taxon>Nephilidae</taxon>
        <taxon>Nephila</taxon>
    </lineage>
</organism>
<protein>
    <submittedName>
        <fullName evidence="1">Uncharacterized protein</fullName>
    </submittedName>
</protein>
<dbReference type="AlphaFoldDB" id="A0A8X6QWL3"/>
<sequence>MKEVLLFFSSALLTENIFSERHLKCRARASSASGFLFSSLCRAFPYKRPPPLNPSPAKYFLKRDKFFPERGEVKKSLDEFNASQMLNERTCCFSGTAKSRSFLRESLVIELCVSRRYLRIFATERCGMI</sequence>
<evidence type="ECO:0000313" key="2">
    <source>
        <dbReference type="Proteomes" id="UP000887013"/>
    </source>
</evidence>
<reference evidence="1" key="1">
    <citation type="submission" date="2020-08" db="EMBL/GenBank/DDBJ databases">
        <title>Multicomponent nature underlies the extraordinary mechanical properties of spider dragline silk.</title>
        <authorList>
            <person name="Kono N."/>
            <person name="Nakamura H."/>
            <person name="Mori M."/>
            <person name="Yoshida Y."/>
            <person name="Ohtoshi R."/>
            <person name="Malay A.D."/>
            <person name="Moran D.A.P."/>
            <person name="Tomita M."/>
            <person name="Numata K."/>
            <person name="Arakawa K."/>
        </authorList>
    </citation>
    <scope>NUCLEOTIDE SEQUENCE</scope>
</reference>
<comment type="caution">
    <text evidence="1">The sequence shown here is derived from an EMBL/GenBank/DDBJ whole genome shotgun (WGS) entry which is preliminary data.</text>
</comment>
<accession>A0A8X6QWL3</accession>
<dbReference type="Proteomes" id="UP000887013">
    <property type="component" value="Unassembled WGS sequence"/>
</dbReference>
<keyword evidence="2" id="KW-1185">Reference proteome</keyword>
<evidence type="ECO:0000313" key="1">
    <source>
        <dbReference type="EMBL" id="GFU48644.1"/>
    </source>
</evidence>